<keyword evidence="2" id="KW-0805">Transcription regulation</keyword>
<dbReference type="GO" id="GO:0003677">
    <property type="term" value="F:DNA binding"/>
    <property type="evidence" value="ECO:0007669"/>
    <property type="project" value="UniProtKB-KW"/>
</dbReference>
<evidence type="ECO:0000256" key="3">
    <source>
        <dbReference type="ARBA" id="ARBA00023125"/>
    </source>
</evidence>
<comment type="subcellular location">
    <subcellularLocation>
        <location evidence="1">Nucleus</location>
    </subcellularLocation>
</comment>
<dbReference type="InterPro" id="IPR003441">
    <property type="entry name" value="NAC-dom"/>
</dbReference>
<evidence type="ECO:0000256" key="4">
    <source>
        <dbReference type="ARBA" id="ARBA00023163"/>
    </source>
</evidence>
<keyword evidence="3" id="KW-0238">DNA-binding</keyword>
<evidence type="ECO:0000256" key="6">
    <source>
        <dbReference type="SAM" id="MobiDB-lite"/>
    </source>
</evidence>
<evidence type="ECO:0000313" key="9">
    <source>
        <dbReference type="Proteomes" id="UP000187203"/>
    </source>
</evidence>
<dbReference type="Proteomes" id="UP000187203">
    <property type="component" value="Unassembled WGS sequence"/>
</dbReference>
<dbReference type="PANTHER" id="PTHR31989">
    <property type="entry name" value="NAC DOMAIN-CONTAINING PROTEIN 82-RELATED"/>
    <property type="match status" value="1"/>
</dbReference>
<keyword evidence="4" id="KW-0804">Transcription</keyword>
<dbReference type="SUPFAM" id="SSF101941">
    <property type="entry name" value="NAC domain"/>
    <property type="match status" value="1"/>
</dbReference>
<sequence length="287" mass="32722">MSSLPPEFRFKPTEQEILKYYVRPAIDTGSLPSPNLITYCDLYTSEPWNLFDKKVADCFWIYTPLKKLKNENKESNISTFTQNKKENTERTARCGSWKGKNLNNIKDSEGKLLGHDRYYLYIPKEGLGLDGDKNHMWFMHKYTLPDEGLNFAAIYKVGYKHSPPSSGKLAPNNIIINNSALVACDTHKQKGNFCDDDHEQGTNPKKPRVEDASGSGASLDDNFASLDVDFEEFLQTVLTDPDETLILHPNSLVDDFAFLDVDLEEFLRTTFNPNETHFLECLLGPYD</sequence>
<evidence type="ECO:0000256" key="1">
    <source>
        <dbReference type="ARBA" id="ARBA00004123"/>
    </source>
</evidence>
<evidence type="ECO:0000256" key="5">
    <source>
        <dbReference type="ARBA" id="ARBA00023242"/>
    </source>
</evidence>
<feature type="region of interest" description="Disordered" evidence="6">
    <location>
        <begin position="192"/>
        <end position="215"/>
    </location>
</feature>
<dbReference type="EMBL" id="AWUE01019275">
    <property type="protein sequence ID" value="OMO74634.1"/>
    <property type="molecule type" value="Genomic_DNA"/>
</dbReference>
<dbReference type="GO" id="GO:0005634">
    <property type="term" value="C:nucleus"/>
    <property type="evidence" value="ECO:0007669"/>
    <property type="project" value="UniProtKB-SubCell"/>
</dbReference>
<name>A0A1R3HWH9_9ROSI</name>
<dbReference type="Pfam" id="PF02365">
    <property type="entry name" value="NAM"/>
    <property type="match status" value="1"/>
</dbReference>
<reference evidence="9" key="1">
    <citation type="submission" date="2013-09" db="EMBL/GenBank/DDBJ databases">
        <title>Corchorus olitorius genome sequencing.</title>
        <authorList>
            <person name="Alam M."/>
            <person name="Haque M.S."/>
            <person name="Islam M.S."/>
            <person name="Emdad E.M."/>
            <person name="Islam M.M."/>
            <person name="Ahmed B."/>
            <person name="Halim A."/>
            <person name="Hossen Q.M.M."/>
            <person name="Hossain M.Z."/>
            <person name="Ahmed R."/>
            <person name="Khan M.M."/>
            <person name="Islam R."/>
            <person name="Rashid M.M."/>
            <person name="Khan S.A."/>
            <person name="Rahman M.S."/>
            <person name="Alam M."/>
            <person name="Yahiya A.S."/>
            <person name="Khan M.S."/>
            <person name="Azam M.S."/>
            <person name="Haque T."/>
            <person name="Lashkar M.Z.H."/>
            <person name="Akhand A.I."/>
            <person name="Morshed G."/>
            <person name="Roy S."/>
            <person name="Uddin K.S."/>
            <person name="Rabeya T."/>
            <person name="Hossain A.S."/>
            <person name="Chowdhury A."/>
            <person name="Snigdha A.R."/>
            <person name="Mortoza M.S."/>
            <person name="Matin S.A."/>
            <person name="Hoque S.M.E."/>
            <person name="Islam M.K."/>
            <person name="Roy D.K."/>
            <person name="Haider R."/>
            <person name="Moosa M.M."/>
            <person name="Elias S.M."/>
            <person name="Hasan A.M."/>
            <person name="Jahan S."/>
            <person name="Shafiuddin M."/>
            <person name="Mahmood N."/>
            <person name="Shommy N.S."/>
        </authorList>
    </citation>
    <scope>NUCLEOTIDE SEQUENCE [LARGE SCALE GENOMIC DNA]</scope>
    <source>
        <strain evidence="9">cv. O-4</strain>
    </source>
</reference>
<keyword evidence="5" id="KW-0539">Nucleus</keyword>
<gene>
    <name evidence="8" type="ORF">COLO4_26559</name>
</gene>
<evidence type="ECO:0000313" key="8">
    <source>
        <dbReference type="EMBL" id="OMO74634.1"/>
    </source>
</evidence>
<dbReference type="AlphaFoldDB" id="A0A1R3HWH9"/>
<proteinExistence type="predicted"/>
<comment type="caution">
    <text evidence="8">The sequence shown here is derived from an EMBL/GenBank/DDBJ whole genome shotgun (WGS) entry which is preliminary data.</text>
</comment>
<dbReference type="OrthoDB" id="932225at2759"/>
<dbReference type="PROSITE" id="PS51005">
    <property type="entry name" value="NAC"/>
    <property type="match status" value="1"/>
</dbReference>
<evidence type="ECO:0000259" key="7">
    <source>
        <dbReference type="PROSITE" id="PS51005"/>
    </source>
</evidence>
<accession>A0A1R3HWH9</accession>
<dbReference type="GO" id="GO:0006355">
    <property type="term" value="P:regulation of DNA-templated transcription"/>
    <property type="evidence" value="ECO:0007669"/>
    <property type="project" value="InterPro"/>
</dbReference>
<dbReference type="Gene3D" id="2.170.150.80">
    <property type="entry name" value="NAC domain"/>
    <property type="match status" value="1"/>
</dbReference>
<protein>
    <submittedName>
        <fullName evidence="8">No apical meristem (NAM) protein</fullName>
    </submittedName>
</protein>
<dbReference type="InterPro" id="IPR036093">
    <property type="entry name" value="NAC_dom_sf"/>
</dbReference>
<keyword evidence="9" id="KW-1185">Reference proteome</keyword>
<organism evidence="8 9">
    <name type="scientific">Corchorus olitorius</name>
    <dbReference type="NCBI Taxonomy" id="93759"/>
    <lineage>
        <taxon>Eukaryota</taxon>
        <taxon>Viridiplantae</taxon>
        <taxon>Streptophyta</taxon>
        <taxon>Embryophyta</taxon>
        <taxon>Tracheophyta</taxon>
        <taxon>Spermatophyta</taxon>
        <taxon>Magnoliopsida</taxon>
        <taxon>eudicotyledons</taxon>
        <taxon>Gunneridae</taxon>
        <taxon>Pentapetalae</taxon>
        <taxon>rosids</taxon>
        <taxon>malvids</taxon>
        <taxon>Malvales</taxon>
        <taxon>Malvaceae</taxon>
        <taxon>Grewioideae</taxon>
        <taxon>Apeibeae</taxon>
        <taxon>Corchorus</taxon>
    </lineage>
</organism>
<feature type="domain" description="NAC" evidence="7">
    <location>
        <begin position="4"/>
        <end position="160"/>
    </location>
</feature>
<evidence type="ECO:0000256" key="2">
    <source>
        <dbReference type="ARBA" id="ARBA00023015"/>
    </source>
</evidence>
<dbReference type="STRING" id="93759.A0A1R3HWH9"/>